<dbReference type="Gene3D" id="3.40.50.150">
    <property type="entry name" value="Vaccinia Virus protein VP39"/>
    <property type="match status" value="1"/>
</dbReference>
<dbReference type="InterPro" id="IPR029063">
    <property type="entry name" value="SAM-dependent_MTases_sf"/>
</dbReference>
<dbReference type="PANTHER" id="PTHR14614">
    <property type="entry name" value="HEPATOCELLULAR CARCINOMA-ASSOCIATED ANTIGEN"/>
    <property type="match status" value="1"/>
</dbReference>
<comment type="caution">
    <text evidence="1">The sequence shown here is derived from an EMBL/GenBank/DDBJ whole genome shotgun (WGS) entry which is preliminary data.</text>
</comment>
<name>A0A9W7G607_9STRA</name>
<dbReference type="Pfam" id="PF10294">
    <property type="entry name" value="Methyltransf_16"/>
    <property type="match status" value="1"/>
</dbReference>
<keyword evidence="2" id="KW-1185">Reference proteome</keyword>
<dbReference type="InterPro" id="IPR019410">
    <property type="entry name" value="Methyltransf_16"/>
</dbReference>
<reference evidence="2" key="1">
    <citation type="journal article" date="2023" name="Commun. Biol.">
        <title>Genome analysis of Parmales, the sister group of diatoms, reveals the evolutionary specialization of diatoms from phago-mixotrophs to photoautotrophs.</title>
        <authorList>
            <person name="Ban H."/>
            <person name="Sato S."/>
            <person name="Yoshikawa S."/>
            <person name="Yamada K."/>
            <person name="Nakamura Y."/>
            <person name="Ichinomiya M."/>
            <person name="Sato N."/>
            <person name="Blanc-Mathieu R."/>
            <person name="Endo H."/>
            <person name="Kuwata A."/>
            <person name="Ogata H."/>
        </authorList>
    </citation>
    <scope>NUCLEOTIDE SEQUENCE [LARGE SCALE GENOMIC DNA]</scope>
</reference>
<dbReference type="PANTHER" id="PTHR14614:SF109">
    <property type="entry name" value="RIBOSOMAL LYSINE N-METHYLTRANSFERASE 5"/>
    <property type="match status" value="1"/>
</dbReference>
<protein>
    <submittedName>
        <fullName evidence="1">Uncharacterized protein</fullName>
    </submittedName>
</protein>
<evidence type="ECO:0000313" key="2">
    <source>
        <dbReference type="Proteomes" id="UP001165065"/>
    </source>
</evidence>
<dbReference type="GO" id="GO:0005829">
    <property type="term" value="C:cytosol"/>
    <property type="evidence" value="ECO:0007669"/>
    <property type="project" value="TreeGrafter"/>
</dbReference>
<accession>A0A9W7G607</accession>
<dbReference type="GO" id="GO:0032991">
    <property type="term" value="C:protein-containing complex"/>
    <property type="evidence" value="ECO:0007669"/>
    <property type="project" value="TreeGrafter"/>
</dbReference>
<evidence type="ECO:0000313" key="1">
    <source>
        <dbReference type="EMBL" id="GMI34876.1"/>
    </source>
</evidence>
<dbReference type="Proteomes" id="UP001165065">
    <property type="component" value="Unassembled WGS sequence"/>
</dbReference>
<dbReference type="AlphaFoldDB" id="A0A9W7G607"/>
<dbReference type="CDD" id="cd02440">
    <property type="entry name" value="AdoMet_MTases"/>
    <property type="match status" value="1"/>
</dbReference>
<dbReference type="SUPFAM" id="SSF53335">
    <property type="entry name" value="S-adenosyl-L-methionine-dependent methyltransferases"/>
    <property type="match status" value="1"/>
</dbReference>
<organism evidence="1 2">
    <name type="scientific">Triparma columacea</name>
    <dbReference type="NCBI Taxonomy" id="722753"/>
    <lineage>
        <taxon>Eukaryota</taxon>
        <taxon>Sar</taxon>
        <taxon>Stramenopiles</taxon>
        <taxon>Ochrophyta</taxon>
        <taxon>Bolidophyceae</taxon>
        <taxon>Parmales</taxon>
        <taxon>Triparmaceae</taxon>
        <taxon>Triparma</taxon>
    </lineage>
</organism>
<dbReference type="EMBL" id="BRYA01000048">
    <property type="protein sequence ID" value="GMI34876.1"/>
    <property type="molecule type" value="Genomic_DNA"/>
</dbReference>
<dbReference type="OrthoDB" id="47825at2759"/>
<gene>
    <name evidence="1" type="ORF">TrCOL_g13867</name>
</gene>
<proteinExistence type="predicted"/>
<sequence length="322" mass="34604">MRLLTPYPKRSISSHQNIPPIHLLSPCSTCCELSSPAILSLTCTYTITSPSSPTPTTATTSPESIPWSSPGTCVLSSTSCPHTLPPCQSSLLPIAHTTYPSPAPLPGAHVSFSTRVNETCTSTSGSTGNVLWDGSVYLLRYLLSLPSSELSRIDGRNVLELGSGTGFLAAHLARTLECEVTATDLPYCKELVEGTIKANDLTSSCRFQSLDWTCSSFPLIPCDIVVAADCVWVESLIDPFLSTFCHYLEKSSHSLGLIAHQVRGGGGKVEDGMLAHFASRGLESKRVNWIDEEYPESRLCVFVVEKRGGSVQACEAKGVYSI</sequence>